<dbReference type="PROSITE" id="PS51787">
    <property type="entry name" value="LON_N"/>
    <property type="match status" value="1"/>
</dbReference>
<dbReference type="RefSeq" id="XP_008083839.1">
    <property type="nucleotide sequence ID" value="XM_008085648.1"/>
</dbReference>
<dbReference type="Proteomes" id="UP000016922">
    <property type="component" value="Unassembled WGS sequence"/>
</dbReference>
<dbReference type="InterPro" id="IPR046336">
    <property type="entry name" value="Lon_prtase_N_sf"/>
</dbReference>
<dbReference type="SMART" id="SM00184">
    <property type="entry name" value="RING"/>
    <property type="match status" value="1"/>
</dbReference>
<dbReference type="eggNOG" id="KOG4159">
    <property type="taxonomic scope" value="Eukaryota"/>
</dbReference>
<dbReference type="PANTHER" id="PTHR23327:SF42">
    <property type="entry name" value="LON PEPTIDASE N-TERMINAL DOMAIN AND RING FINGER PROTEIN C14F5.10C"/>
    <property type="match status" value="1"/>
</dbReference>
<dbReference type="CDD" id="cd16514">
    <property type="entry name" value="RING-HC_LONFs_rpt2"/>
    <property type="match status" value="1"/>
</dbReference>
<dbReference type="SMART" id="SM00464">
    <property type="entry name" value="LON"/>
    <property type="match status" value="1"/>
</dbReference>
<keyword evidence="1" id="KW-0863">Zinc-finger</keyword>
<dbReference type="EMBL" id="KE145367">
    <property type="protein sequence ID" value="EPE29730.1"/>
    <property type="molecule type" value="Genomic_DNA"/>
</dbReference>
<name>S3CVR9_GLAL2</name>
<dbReference type="OMA" id="PWWFASV"/>
<proteinExistence type="predicted"/>
<evidence type="ECO:0000256" key="1">
    <source>
        <dbReference type="PROSITE-ProRule" id="PRU00175"/>
    </source>
</evidence>
<reference evidence="5 6" key="1">
    <citation type="journal article" date="2013" name="BMC Genomics">
        <title>Genomics-driven discovery of the pneumocandin biosynthetic gene cluster in the fungus Glarea lozoyensis.</title>
        <authorList>
            <person name="Chen L."/>
            <person name="Yue Q."/>
            <person name="Zhang X."/>
            <person name="Xiang M."/>
            <person name="Wang C."/>
            <person name="Li S."/>
            <person name="Che Y."/>
            <person name="Ortiz-Lopez F.J."/>
            <person name="Bills G.F."/>
            <person name="Liu X."/>
            <person name="An Z."/>
        </authorList>
    </citation>
    <scope>NUCLEOTIDE SEQUENCE [LARGE SCALE GENOMIC DNA]</scope>
    <source>
        <strain evidence="6">ATCC 20868 / MF5171</strain>
    </source>
</reference>
<evidence type="ECO:0000313" key="5">
    <source>
        <dbReference type="EMBL" id="EPE29730.1"/>
    </source>
</evidence>
<dbReference type="AlphaFoldDB" id="S3CVR9"/>
<dbReference type="Pfam" id="PF02190">
    <property type="entry name" value="LON_substr_bdg"/>
    <property type="match status" value="1"/>
</dbReference>
<gene>
    <name evidence="5" type="ORF">GLAREA_00890</name>
</gene>
<dbReference type="STRING" id="1116229.S3CVR9"/>
<dbReference type="PROSITE" id="PS50089">
    <property type="entry name" value="ZF_RING_2"/>
    <property type="match status" value="1"/>
</dbReference>
<feature type="domain" description="Lon N-terminal" evidence="4">
    <location>
        <begin position="232"/>
        <end position="477"/>
    </location>
</feature>
<dbReference type="Gene3D" id="2.30.130.40">
    <property type="entry name" value="LON domain-like"/>
    <property type="match status" value="1"/>
</dbReference>
<dbReference type="InterPro" id="IPR015947">
    <property type="entry name" value="PUA-like_sf"/>
</dbReference>
<dbReference type="KEGG" id="glz:GLAREA_00890"/>
<feature type="region of interest" description="Disordered" evidence="2">
    <location>
        <begin position="363"/>
        <end position="392"/>
    </location>
</feature>
<keyword evidence="1" id="KW-0862">Zinc</keyword>
<dbReference type="Gene3D" id="1.20.58.1480">
    <property type="match status" value="1"/>
</dbReference>
<dbReference type="InterPro" id="IPR003111">
    <property type="entry name" value="Lon_prtase_N"/>
</dbReference>
<dbReference type="GeneID" id="19459948"/>
<dbReference type="SUPFAM" id="SSF57850">
    <property type="entry name" value="RING/U-box"/>
    <property type="match status" value="1"/>
</dbReference>
<evidence type="ECO:0000259" key="4">
    <source>
        <dbReference type="PROSITE" id="PS51787"/>
    </source>
</evidence>
<dbReference type="PANTHER" id="PTHR23327">
    <property type="entry name" value="RING FINGER PROTEIN 127"/>
    <property type="match status" value="1"/>
</dbReference>
<feature type="domain" description="RING-type" evidence="3">
    <location>
        <begin position="150"/>
        <end position="188"/>
    </location>
</feature>
<evidence type="ECO:0000313" key="6">
    <source>
        <dbReference type="Proteomes" id="UP000016922"/>
    </source>
</evidence>
<dbReference type="InterPro" id="IPR001841">
    <property type="entry name" value="Znf_RING"/>
</dbReference>
<dbReference type="GO" id="GO:0061630">
    <property type="term" value="F:ubiquitin protein ligase activity"/>
    <property type="evidence" value="ECO:0007669"/>
    <property type="project" value="TreeGrafter"/>
</dbReference>
<dbReference type="OrthoDB" id="264917at2759"/>
<evidence type="ECO:0000256" key="2">
    <source>
        <dbReference type="SAM" id="MobiDB-lite"/>
    </source>
</evidence>
<dbReference type="InterPro" id="IPR013083">
    <property type="entry name" value="Znf_RING/FYVE/PHD"/>
</dbReference>
<dbReference type="HOGENOM" id="CLU_013989_3_0_1"/>
<keyword evidence="6" id="KW-1185">Reference proteome</keyword>
<dbReference type="GO" id="GO:0008270">
    <property type="term" value="F:zinc ion binding"/>
    <property type="evidence" value="ECO:0007669"/>
    <property type="project" value="UniProtKB-KW"/>
</dbReference>
<evidence type="ECO:0000259" key="3">
    <source>
        <dbReference type="PROSITE" id="PS50089"/>
    </source>
</evidence>
<accession>S3CVR9</accession>
<dbReference type="SUPFAM" id="SSF88697">
    <property type="entry name" value="PUA domain-like"/>
    <property type="match status" value="1"/>
</dbReference>
<sequence length="490" mass="55088">MPESHRRTNISYPATPSRLSGFTCPVTSCKQEHADGDCSVDVVLNKTTEVVRNEIEAFRNSAQAAAVVLQLEEKDRWSIAGVASLRDREPRTRVLNGGRLCATYSMAQMGELAYDSEVVFTSQLPGEEVEILDNLLLDQVKESTRSELDCQVCYGLFLDPLTTPCGHTFCRTCTHRLLDHSRLCPICRRTISTPPASTSTQAPSNMLLVKLLMGLCPDALEARAEMVKTENLNSIGELDTPLFVCTLSFPTAPTFLHIFEPRYRLMIRRAMETGDRKFGMILPNPRREPQGDLGPVPFYEYGTLLHIITMHVLPDGRSLIETVGVSRFRILEHATLDGYMVGKVERIEDMSLAAEETLEAAETSISSARPLSSQDHFGAPPDHPRTSPPQLDLTSLSTQQLMEIGTSFVEKMRRQSAPWLHTRVFTTYGEMPTDPATFPWWFASVLPIAESEKYRLLQLQSVRERLKYCAGWIAQLEAQRWYAYFLCPCS</sequence>
<keyword evidence="1" id="KW-0479">Metal-binding</keyword>
<dbReference type="Pfam" id="PF13923">
    <property type="entry name" value="zf-C3HC4_2"/>
    <property type="match status" value="1"/>
</dbReference>
<organism evidence="5 6">
    <name type="scientific">Glarea lozoyensis (strain ATCC 20868 / MF5171)</name>
    <dbReference type="NCBI Taxonomy" id="1116229"/>
    <lineage>
        <taxon>Eukaryota</taxon>
        <taxon>Fungi</taxon>
        <taxon>Dikarya</taxon>
        <taxon>Ascomycota</taxon>
        <taxon>Pezizomycotina</taxon>
        <taxon>Leotiomycetes</taxon>
        <taxon>Helotiales</taxon>
        <taxon>Helotiaceae</taxon>
        <taxon>Glarea</taxon>
    </lineage>
</organism>
<protein>
    <submittedName>
        <fullName evidence="5">PUA</fullName>
    </submittedName>
</protein>
<dbReference type="Gene3D" id="3.30.40.10">
    <property type="entry name" value="Zinc/RING finger domain, C3HC4 (zinc finger)"/>
    <property type="match status" value="1"/>
</dbReference>